<evidence type="ECO:0000313" key="2">
    <source>
        <dbReference type="Proteomes" id="UP000789901"/>
    </source>
</evidence>
<name>A0ABN7WDL5_GIGMA</name>
<sequence>PYKIMELYGMIDDNLDDYLGDFDYGVVEGSKTLTEAFSSTNIRQNIQTSSNFSTLLESKNKGAKINIQNLK</sequence>
<dbReference type="Proteomes" id="UP000789901">
    <property type="component" value="Unassembled WGS sequence"/>
</dbReference>
<keyword evidence="2" id="KW-1185">Reference proteome</keyword>
<evidence type="ECO:0000313" key="1">
    <source>
        <dbReference type="EMBL" id="CAG8827782.1"/>
    </source>
</evidence>
<reference evidence="1 2" key="1">
    <citation type="submission" date="2021-06" db="EMBL/GenBank/DDBJ databases">
        <authorList>
            <person name="Kallberg Y."/>
            <person name="Tangrot J."/>
            <person name="Rosling A."/>
        </authorList>
    </citation>
    <scope>NUCLEOTIDE SEQUENCE [LARGE SCALE GENOMIC DNA]</scope>
    <source>
        <strain evidence="1 2">120-4 pot B 10/14</strain>
    </source>
</reference>
<comment type="caution">
    <text evidence="1">The sequence shown here is derived from an EMBL/GenBank/DDBJ whole genome shotgun (WGS) entry which is preliminary data.</text>
</comment>
<dbReference type="EMBL" id="CAJVQB010039854">
    <property type="protein sequence ID" value="CAG8827782.1"/>
    <property type="molecule type" value="Genomic_DNA"/>
</dbReference>
<accession>A0ABN7WDL5</accession>
<protein>
    <submittedName>
        <fullName evidence="1">40515_t:CDS:1</fullName>
    </submittedName>
</protein>
<proteinExistence type="predicted"/>
<gene>
    <name evidence="1" type="ORF">GMARGA_LOCUS29511</name>
</gene>
<organism evidence="1 2">
    <name type="scientific">Gigaspora margarita</name>
    <dbReference type="NCBI Taxonomy" id="4874"/>
    <lineage>
        <taxon>Eukaryota</taxon>
        <taxon>Fungi</taxon>
        <taxon>Fungi incertae sedis</taxon>
        <taxon>Mucoromycota</taxon>
        <taxon>Glomeromycotina</taxon>
        <taxon>Glomeromycetes</taxon>
        <taxon>Diversisporales</taxon>
        <taxon>Gigasporaceae</taxon>
        <taxon>Gigaspora</taxon>
    </lineage>
</organism>
<feature type="non-terminal residue" evidence="1">
    <location>
        <position position="1"/>
    </location>
</feature>